<feature type="domain" description="BTB" evidence="1">
    <location>
        <begin position="23"/>
        <end position="73"/>
    </location>
</feature>
<evidence type="ECO:0000313" key="2">
    <source>
        <dbReference type="EMBL" id="CAI6340723.1"/>
    </source>
</evidence>
<accession>A0A9W4UUR1</accession>
<dbReference type="Pfam" id="PF00651">
    <property type="entry name" value="BTB"/>
    <property type="match status" value="1"/>
</dbReference>
<dbReference type="SUPFAM" id="SSF54695">
    <property type="entry name" value="POZ domain"/>
    <property type="match status" value="1"/>
</dbReference>
<evidence type="ECO:0000259" key="1">
    <source>
        <dbReference type="PROSITE" id="PS50097"/>
    </source>
</evidence>
<proteinExistence type="predicted"/>
<dbReference type="AlphaFoldDB" id="A0A9W4UUR1"/>
<evidence type="ECO:0000313" key="3">
    <source>
        <dbReference type="Proteomes" id="UP001152607"/>
    </source>
</evidence>
<dbReference type="OrthoDB" id="6359816at2759"/>
<sequence length="73" mass="8598">MPPRNFHYKGRGLHRYCNSEQHSDIKIRYGLQGENVFHGHKVILSVASDWFKNALGGNFSVRNNSNRDHFERR</sequence>
<dbReference type="EMBL" id="CAOQHR010000011">
    <property type="protein sequence ID" value="CAI6340723.1"/>
    <property type="molecule type" value="Genomic_DNA"/>
</dbReference>
<dbReference type="InterPro" id="IPR011333">
    <property type="entry name" value="SKP1/BTB/POZ_sf"/>
</dbReference>
<dbReference type="PROSITE" id="PS50097">
    <property type="entry name" value="BTB"/>
    <property type="match status" value="1"/>
</dbReference>
<comment type="caution">
    <text evidence="2">The sequence shown here is derived from an EMBL/GenBank/DDBJ whole genome shotgun (WGS) entry which is preliminary data.</text>
</comment>
<gene>
    <name evidence="2" type="ORF">PDIGIT_LOCUS13907</name>
</gene>
<reference evidence="2" key="1">
    <citation type="submission" date="2023-01" db="EMBL/GenBank/DDBJ databases">
        <authorList>
            <person name="Van Ghelder C."/>
            <person name="Rancurel C."/>
        </authorList>
    </citation>
    <scope>NUCLEOTIDE SEQUENCE</scope>
    <source>
        <strain evidence="2">CNCM I-4278</strain>
    </source>
</reference>
<name>A0A9W4UUR1_9PLEO</name>
<keyword evidence="3" id="KW-1185">Reference proteome</keyword>
<organism evidence="2 3">
    <name type="scientific">Periconia digitata</name>
    <dbReference type="NCBI Taxonomy" id="1303443"/>
    <lineage>
        <taxon>Eukaryota</taxon>
        <taxon>Fungi</taxon>
        <taxon>Dikarya</taxon>
        <taxon>Ascomycota</taxon>
        <taxon>Pezizomycotina</taxon>
        <taxon>Dothideomycetes</taxon>
        <taxon>Pleosporomycetidae</taxon>
        <taxon>Pleosporales</taxon>
        <taxon>Massarineae</taxon>
        <taxon>Periconiaceae</taxon>
        <taxon>Periconia</taxon>
    </lineage>
</organism>
<dbReference type="Proteomes" id="UP001152607">
    <property type="component" value="Unassembled WGS sequence"/>
</dbReference>
<protein>
    <recommendedName>
        <fullName evidence="1">BTB domain-containing protein</fullName>
    </recommendedName>
</protein>
<dbReference type="InterPro" id="IPR000210">
    <property type="entry name" value="BTB/POZ_dom"/>
</dbReference>
<dbReference type="Gene3D" id="3.30.710.10">
    <property type="entry name" value="Potassium Channel Kv1.1, Chain A"/>
    <property type="match status" value="1"/>
</dbReference>